<dbReference type="Proteomes" id="UP000732377">
    <property type="component" value="Unassembled WGS sequence"/>
</dbReference>
<feature type="domain" description="HTH lacI-type" evidence="5">
    <location>
        <begin position="27"/>
        <end position="81"/>
    </location>
</feature>
<dbReference type="Gene3D" id="3.40.50.2300">
    <property type="match status" value="2"/>
</dbReference>
<dbReference type="GO" id="GO:0000976">
    <property type="term" value="F:transcription cis-regulatory region binding"/>
    <property type="evidence" value="ECO:0007669"/>
    <property type="project" value="TreeGrafter"/>
</dbReference>
<keyword evidence="1" id="KW-0805">Transcription regulation</keyword>
<dbReference type="PANTHER" id="PTHR30146">
    <property type="entry name" value="LACI-RELATED TRANSCRIPTIONAL REPRESSOR"/>
    <property type="match status" value="1"/>
</dbReference>
<dbReference type="Pfam" id="PF13377">
    <property type="entry name" value="Peripla_BP_3"/>
    <property type="match status" value="1"/>
</dbReference>
<dbReference type="InterPro" id="IPR010982">
    <property type="entry name" value="Lambda_DNA-bd_dom_sf"/>
</dbReference>
<evidence type="ECO:0000256" key="1">
    <source>
        <dbReference type="ARBA" id="ARBA00023015"/>
    </source>
</evidence>
<dbReference type="Pfam" id="PF00356">
    <property type="entry name" value="LacI"/>
    <property type="match status" value="1"/>
</dbReference>
<dbReference type="EMBL" id="PIUK01000018">
    <property type="protein sequence ID" value="MBY6275254.1"/>
    <property type="molecule type" value="Genomic_DNA"/>
</dbReference>
<organism evidence="6 7">
    <name type="scientific">Symbiobacterium thermophilum</name>
    <dbReference type="NCBI Taxonomy" id="2734"/>
    <lineage>
        <taxon>Bacteria</taxon>
        <taxon>Bacillati</taxon>
        <taxon>Bacillota</taxon>
        <taxon>Clostridia</taxon>
        <taxon>Eubacteriales</taxon>
        <taxon>Symbiobacteriaceae</taxon>
        <taxon>Symbiobacterium</taxon>
    </lineage>
</organism>
<feature type="region of interest" description="Disordered" evidence="4">
    <location>
        <begin position="1"/>
        <end position="23"/>
    </location>
</feature>
<dbReference type="InterPro" id="IPR046335">
    <property type="entry name" value="LacI/GalR-like_sensor"/>
</dbReference>
<evidence type="ECO:0000256" key="2">
    <source>
        <dbReference type="ARBA" id="ARBA00023125"/>
    </source>
</evidence>
<sequence>MRKVDVSKPLPTPPERQGGRSVGKRSISIKEISQLAGVSVATVSRVINQNGRYSKETEERVLQIIREYGYQPNLVARGLRTRRLQVVGVIVPDITNEFFARVTQELQSNLFDLGYSTIICNTNEEYETEKRYLSMLQAQKVSGVIYIAGHFADGQQPLQIPTVYIDRKPPQAGETAEFVLIESANEEGGHLATRALLEAGCRRIALVTYRPDISSHGGRLRGYRRALEEAGLPFDPALIAQVPRVSMAGGYEAAAQLIREHPDIDGFFCTSDLLAYGVLNRLLGPTPGAQRRPIGLVGFDDLSFSSSEAFSVSSVRQSVEEFGRLGAAALVAMIEGKPLERKHYRLPVELVLRHTIR</sequence>
<dbReference type="SMART" id="SM00354">
    <property type="entry name" value="HTH_LACI"/>
    <property type="match status" value="1"/>
</dbReference>
<accession>A0A953LHS2</accession>
<dbReference type="SUPFAM" id="SSF53822">
    <property type="entry name" value="Periplasmic binding protein-like I"/>
    <property type="match status" value="1"/>
</dbReference>
<dbReference type="SUPFAM" id="SSF47413">
    <property type="entry name" value="lambda repressor-like DNA-binding domains"/>
    <property type="match status" value="1"/>
</dbReference>
<dbReference type="Gene3D" id="1.10.260.40">
    <property type="entry name" value="lambda repressor-like DNA-binding domains"/>
    <property type="match status" value="1"/>
</dbReference>
<dbReference type="InterPro" id="IPR000843">
    <property type="entry name" value="HTH_LacI"/>
</dbReference>
<proteinExistence type="predicted"/>
<dbReference type="InterPro" id="IPR028082">
    <property type="entry name" value="Peripla_BP_I"/>
</dbReference>
<evidence type="ECO:0000313" key="6">
    <source>
        <dbReference type="EMBL" id="MBY6275254.1"/>
    </source>
</evidence>
<dbReference type="PROSITE" id="PS50932">
    <property type="entry name" value="HTH_LACI_2"/>
    <property type="match status" value="1"/>
</dbReference>
<dbReference type="PANTHER" id="PTHR30146:SF109">
    <property type="entry name" value="HTH-TYPE TRANSCRIPTIONAL REGULATOR GALS"/>
    <property type="match status" value="1"/>
</dbReference>
<dbReference type="CDD" id="cd06291">
    <property type="entry name" value="PBP1_Qymf-like"/>
    <property type="match status" value="1"/>
</dbReference>
<protein>
    <submittedName>
        <fullName evidence="6">LacI family transcriptional regulator</fullName>
    </submittedName>
</protein>
<name>A0A953LHS2_SYMTR</name>
<dbReference type="AlphaFoldDB" id="A0A953LHS2"/>
<comment type="caution">
    <text evidence="6">The sequence shown here is derived from an EMBL/GenBank/DDBJ whole genome shotgun (WGS) entry which is preliminary data.</text>
</comment>
<reference evidence="6" key="1">
    <citation type="submission" date="2017-11" db="EMBL/GenBank/DDBJ databases">
        <title>Three new genomes from thermophilic consortium.</title>
        <authorList>
            <person name="Quaggio R."/>
            <person name="Amgarten D."/>
            <person name="Setubal J.C."/>
        </authorList>
    </citation>
    <scope>NUCLEOTIDE SEQUENCE</scope>
    <source>
        <strain evidence="6">ZCTH01-B2</strain>
    </source>
</reference>
<keyword evidence="2" id="KW-0238">DNA-binding</keyword>
<dbReference type="CDD" id="cd01392">
    <property type="entry name" value="HTH_LacI"/>
    <property type="match status" value="1"/>
</dbReference>
<evidence type="ECO:0000256" key="4">
    <source>
        <dbReference type="SAM" id="MobiDB-lite"/>
    </source>
</evidence>
<gene>
    <name evidence="6" type="ORF">CWE10_03410</name>
</gene>
<evidence type="ECO:0000313" key="7">
    <source>
        <dbReference type="Proteomes" id="UP000732377"/>
    </source>
</evidence>
<evidence type="ECO:0000259" key="5">
    <source>
        <dbReference type="PROSITE" id="PS50932"/>
    </source>
</evidence>
<dbReference type="GO" id="GO:0003700">
    <property type="term" value="F:DNA-binding transcription factor activity"/>
    <property type="evidence" value="ECO:0007669"/>
    <property type="project" value="TreeGrafter"/>
</dbReference>
<keyword evidence="3" id="KW-0804">Transcription</keyword>
<dbReference type="PRINTS" id="PR00036">
    <property type="entry name" value="HTHLACI"/>
</dbReference>
<evidence type="ECO:0000256" key="3">
    <source>
        <dbReference type="ARBA" id="ARBA00023163"/>
    </source>
</evidence>